<evidence type="ECO:0000256" key="3">
    <source>
        <dbReference type="PIRSR" id="PIRSR613078-2"/>
    </source>
</evidence>
<evidence type="ECO:0000313" key="6">
    <source>
        <dbReference type="Proteomes" id="UP000183610"/>
    </source>
</evidence>
<feature type="binding site" evidence="3">
    <location>
        <begin position="13"/>
        <end position="20"/>
    </location>
    <ligand>
        <name>substrate</name>
    </ligand>
</feature>
<gene>
    <name evidence="5" type="ORF">SAMN05421782_10922</name>
</gene>
<feature type="active site" description="Tele-phosphohistidine intermediate" evidence="2">
    <location>
        <position position="14"/>
    </location>
</feature>
<dbReference type="GO" id="GO:0005829">
    <property type="term" value="C:cytosol"/>
    <property type="evidence" value="ECO:0007669"/>
    <property type="project" value="TreeGrafter"/>
</dbReference>
<name>A0AAX2DQV2_LISIV</name>
<dbReference type="Gene3D" id="3.40.50.1240">
    <property type="entry name" value="Phosphoglycerate mutase-like"/>
    <property type="match status" value="1"/>
</dbReference>
<protein>
    <submittedName>
        <fullName evidence="5">Probable phosphoglycerate mutase</fullName>
    </submittedName>
</protein>
<dbReference type="InterPro" id="IPR013078">
    <property type="entry name" value="His_Pase_superF_clade-1"/>
</dbReference>
<dbReference type="Pfam" id="PF00300">
    <property type="entry name" value="His_Phos_1"/>
    <property type="match status" value="1"/>
</dbReference>
<sequence length="239" mass="26322">MESSGKVVIYLTRHGKTILNTLDRVQGWADSPLTEEGALVAHDLGRGLKGTNFVAAYASDRGRAIETARIVMKESDNHHLNLAKLPEMREFGFGKFEGEYNQTVLQMVANEHGFDSIESYYDKTSENNSNIVIDTVHQLDETGMTENSTIFEARLTAGLEKILVDATKLGSGDVLVVAHGMVIHRIIEMIDPSQNIRIIENASVTKVIFEDGAYSIEEPGNMFYVEAGKQAQGGSLSDR</sequence>
<dbReference type="PANTHER" id="PTHR46517:SF1">
    <property type="entry name" value="FRUCTOSE-2,6-BISPHOSPHATASE TIGAR"/>
    <property type="match status" value="1"/>
</dbReference>
<comment type="caution">
    <text evidence="5">The sequence shown here is derived from an EMBL/GenBank/DDBJ whole genome shotgun (WGS) entry which is preliminary data.</text>
</comment>
<dbReference type="AlphaFoldDB" id="A0AAX2DQV2"/>
<evidence type="ECO:0000256" key="4">
    <source>
        <dbReference type="PIRSR" id="PIRSR613078-3"/>
    </source>
</evidence>
<feature type="site" description="Transition state stabilizer" evidence="4">
    <location>
        <position position="179"/>
    </location>
</feature>
<proteinExistence type="predicted"/>
<reference evidence="5 6" key="1">
    <citation type="submission" date="2016-10" db="EMBL/GenBank/DDBJ databases">
        <authorList>
            <person name="Varghese N."/>
            <person name="Submissions S."/>
        </authorList>
    </citation>
    <scope>NUCLEOTIDE SEQUENCE [LARGE SCALE GENOMIC DNA]</scope>
    <source>
        <strain evidence="5 6">ATCC 49954</strain>
    </source>
</reference>
<dbReference type="GO" id="GO:0045820">
    <property type="term" value="P:negative regulation of glycolytic process"/>
    <property type="evidence" value="ECO:0007669"/>
    <property type="project" value="TreeGrafter"/>
</dbReference>
<organism evidence="5 6">
    <name type="scientific">Listeria ivanovii</name>
    <dbReference type="NCBI Taxonomy" id="1638"/>
    <lineage>
        <taxon>Bacteria</taxon>
        <taxon>Bacillati</taxon>
        <taxon>Bacillota</taxon>
        <taxon>Bacilli</taxon>
        <taxon>Bacillales</taxon>
        <taxon>Listeriaceae</taxon>
        <taxon>Listeria</taxon>
    </lineage>
</organism>
<keyword evidence="1" id="KW-0378">Hydrolase</keyword>
<dbReference type="EMBL" id="FNMX01000009">
    <property type="protein sequence ID" value="SDW98337.1"/>
    <property type="molecule type" value="Genomic_DNA"/>
</dbReference>
<dbReference type="GO" id="GO:0004331">
    <property type="term" value="F:fructose-2,6-bisphosphate 2-phosphatase activity"/>
    <property type="evidence" value="ECO:0007669"/>
    <property type="project" value="TreeGrafter"/>
</dbReference>
<accession>A0AAX2DQV2</accession>
<dbReference type="SMART" id="SM00855">
    <property type="entry name" value="PGAM"/>
    <property type="match status" value="1"/>
</dbReference>
<evidence type="ECO:0000256" key="2">
    <source>
        <dbReference type="PIRSR" id="PIRSR613078-1"/>
    </source>
</evidence>
<dbReference type="SUPFAM" id="SSF53254">
    <property type="entry name" value="Phosphoglycerate mutase-like"/>
    <property type="match status" value="1"/>
</dbReference>
<dbReference type="InterPro" id="IPR029033">
    <property type="entry name" value="His_PPase_superfam"/>
</dbReference>
<dbReference type="CDD" id="cd07067">
    <property type="entry name" value="HP_PGM_like"/>
    <property type="match status" value="1"/>
</dbReference>
<evidence type="ECO:0000256" key="1">
    <source>
        <dbReference type="ARBA" id="ARBA00022801"/>
    </source>
</evidence>
<dbReference type="RefSeq" id="WP_003718657.1">
    <property type="nucleotide sequence ID" value="NZ_FNMX01000009.1"/>
</dbReference>
<dbReference type="GO" id="GO:0043456">
    <property type="term" value="P:regulation of pentose-phosphate shunt"/>
    <property type="evidence" value="ECO:0007669"/>
    <property type="project" value="TreeGrafter"/>
</dbReference>
<dbReference type="Proteomes" id="UP000183610">
    <property type="component" value="Unassembled WGS sequence"/>
</dbReference>
<evidence type="ECO:0000313" key="5">
    <source>
        <dbReference type="EMBL" id="SDW98337.1"/>
    </source>
</evidence>
<dbReference type="InterPro" id="IPR051695">
    <property type="entry name" value="Phosphoglycerate_Mutase"/>
</dbReference>
<dbReference type="PANTHER" id="PTHR46517">
    <property type="entry name" value="FRUCTOSE-2,6-BISPHOSPHATASE TIGAR"/>
    <property type="match status" value="1"/>
</dbReference>
<feature type="active site" description="Proton donor/acceptor" evidence="2">
    <location>
        <position position="90"/>
    </location>
</feature>
<feature type="binding site" evidence="3">
    <location>
        <position position="63"/>
    </location>
    <ligand>
        <name>substrate</name>
    </ligand>
</feature>